<dbReference type="Proteomes" id="UP000887565">
    <property type="component" value="Unplaced"/>
</dbReference>
<reference evidence="2" key="1">
    <citation type="submission" date="2022-11" db="UniProtKB">
        <authorList>
            <consortium name="WormBaseParasite"/>
        </authorList>
    </citation>
    <scope>IDENTIFICATION</scope>
</reference>
<dbReference type="AlphaFoldDB" id="A0A915KCE3"/>
<dbReference type="WBParaSite" id="nRc.2.0.1.t36377-RA">
    <property type="protein sequence ID" value="nRc.2.0.1.t36377-RA"/>
    <property type="gene ID" value="nRc.2.0.1.g36377"/>
</dbReference>
<protein>
    <submittedName>
        <fullName evidence="2">Uncharacterized protein</fullName>
    </submittedName>
</protein>
<name>A0A915KCE3_ROMCU</name>
<sequence length="97" mass="11181">LFINSKLLRSLLPIDQIVVSARRNSFSDERLVEQRSLHRLPCLSIQPNELIFVGTIDRRMVATPLFVSHHSVLFSHDALVIFDFRARRSVGEQIANR</sequence>
<evidence type="ECO:0000313" key="1">
    <source>
        <dbReference type="Proteomes" id="UP000887565"/>
    </source>
</evidence>
<proteinExistence type="predicted"/>
<accession>A0A915KCE3</accession>
<organism evidence="1 2">
    <name type="scientific">Romanomermis culicivorax</name>
    <name type="common">Nematode worm</name>
    <dbReference type="NCBI Taxonomy" id="13658"/>
    <lineage>
        <taxon>Eukaryota</taxon>
        <taxon>Metazoa</taxon>
        <taxon>Ecdysozoa</taxon>
        <taxon>Nematoda</taxon>
        <taxon>Enoplea</taxon>
        <taxon>Dorylaimia</taxon>
        <taxon>Mermithida</taxon>
        <taxon>Mermithoidea</taxon>
        <taxon>Mermithidae</taxon>
        <taxon>Romanomermis</taxon>
    </lineage>
</organism>
<keyword evidence="1" id="KW-1185">Reference proteome</keyword>
<evidence type="ECO:0000313" key="2">
    <source>
        <dbReference type="WBParaSite" id="nRc.2.0.1.t36377-RA"/>
    </source>
</evidence>